<keyword evidence="11" id="KW-1185">Reference proteome</keyword>
<feature type="compositionally biased region" description="Basic and acidic residues" evidence="7">
    <location>
        <begin position="537"/>
        <end position="549"/>
    </location>
</feature>
<dbReference type="Pfam" id="PF03062">
    <property type="entry name" value="MBOAT"/>
    <property type="match status" value="1"/>
</dbReference>
<dbReference type="GO" id="GO:0016020">
    <property type="term" value="C:membrane"/>
    <property type="evidence" value="ECO:0007669"/>
    <property type="project" value="UniProtKB-SubCell"/>
</dbReference>
<dbReference type="KEGG" id="kdj:28968063"/>
<evidence type="ECO:0000256" key="5">
    <source>
        <dbReference type="ARBA" id="ARBA00023136"/>
    </source>
</evidence>
<dbReference type="InterPro" id="IPR004299">
    <property type="entry name" value="MBOAT_fam"/>
</dbReference>
<dbReference type="GO" id="GO:0005783">
    <property type="term" value="C:endoplasmic reticulum"/>
    <property type="evidence" value="ECO:0007669"/>
    <property type="project" value="TreeGrafter"/>
</dbReference>
<dbReference type="STRING" id="1296121.A0A1A6A4P8"/>
<reference evidence="10" key="2">
    <citation type="submission" date="2013-07" db="EMBL/GenBank/DDBJ databases">
        <authorList>
            <consortium name="The Broad Institute Genome Sequencing Platform"/>
            <person name="Cuomo C."/>
            <person name="Litvintseva A."/>
            <person name="Chen Y."/>
            <person name="Heitman J."/>
            <person name="Sun S."/>
            <person name="Springer D."/>
            <person name="Dromer F."/>
            <person name="Young S.K."/>
            <person name="Zeng Q."/>
            <person name="Gargeya S."/>
            <person name="Fitzgerald M."/>
            <person name="Abouelleil A."/>
            <person name="Alvarado L."/>
            <person name="Berlin A.M."/>
            <person name="Chapman S.B."/>
            <person name="Dewar J."/>
            <person name="Goldberg J."/>
            <person name="Griggs A."/>
            <person name="Gujja S."/>
            <person name="Hansen M."/>
            <person name="Howarth C."/>
            <person name="Imamovic A."/>
            <person name="Larimer J."/>
            <person name="McCowan C."/>
            <person name="Murphy C."/>
            <person name="Pearson M."/>
            <person name="Priest M."/>
            <person name="Roberts A."/>
            <person name="Saif S."/>
            <person name="Shea T."/>
            <person name="Sykes S."/>
            <person name="Wortman J."/>
            <person name="Nusbaum C."/>
            <person name="Birren B."/>
        </authorList>
    </citation>
    <scope>NUCLEOTIDE SEQUENCE</scope>
    <source>
        <strain evidence="10">CBS 10117</strain>
    </source>
</reference>
<feature type="transmembrane region" description="Helical" evidence="8">
    <location>
        <begin position="424"/>
        <end position="444"/>
    </location>
</feature>
<dbReference type="InterPro" id="IPR049941">
    <property type="entry name" value="LPLAT_7/PORCN-like"/>
</dbReference>
<dbReference type="OrthoDB" id="286734at2759"/>
<evidence type="ECO:0000256" key="3">
    <source>
        <dbReference type="ARBA" id="ARBA00022692"/>
    </source>
</evidence>
<keyword evidence="5 8" id="KW-0472">Membrane</keyword>
<evidence type="ECO:0000313" key="10">
    <source>
        <dbReference type="EMBL" id="WWC62067.1"/>
    </source>
</evidence>
<dbReference type="EMBL" id="CP144534">
    <property type="protein sequence ID" value="WWC62067.1"/>
    <property type="molecule type" value="Genomic_DNA"/>
</dbReference>
<reference evidence="9" key="1">
    <citation type="submission" date="2013-07" db="EMBL/GenBank/DDBJ databases">
        <title>The Genome Sequence of Cryptococcus dejecticola CBS10117.</title>
        <authorList>
            <consortium name="The Broad Institute Genome Sequencing Platform"/>
            <person name="Cuomo C."/>
            <person name="Litvintseva A."/>
            <person name="Chen Y."/>
            <person name="Heitman J."/>
            <person name="Sun S."/>
            <person name="Springer D."/>
            <person name="Dromer F."/>
            <person name="Young S.K."/>
            <person name="Zeng Q."/>
            <person name="Gargeya S."/>
            <person name="Fitzgerald M."/>
            <person name="Abouelleil A."/>
            <person name="Alvarado L."/>
            <person name="Berlin A.M."/>
            <person name="Chapman S.B."/>
            <person name="Dewar J."/>
            <person name="Goldberg J."/>
            <person name="Griggs A."/>
            <person name="Gujja S."/>
            <person name="Hansen M."/>
            <person name="Howarth C."/>
            <person name="Imamovic A."/>
            <person name="Larimer J."/>
            <person name="McCowan C."/>
            <person name="Murphy C."/>
            <person name="Pearson M."/>
            <person name="Priest M."/>
            <person name="Roberts A."/>
            <person name="Saif S."/>
            <person name="Shea T."/>
            <person name="Sykes S."/>
            <person name="Wortman J."/>
            <person name="Nusbaum C."/>
            <person name="Birren B."/>
        </authorList>
    </citation>
    <scope>NUCLEOTIDE SEQUENCE [LARGE SCALE GENOMIC DNA]</scope>
    <source>
        <strain evidence="9">CBS 10117</strain>
    </source>
</reference>
<feature type="transmembrane region" description="Helical" evidence="8">
    <location>
        <begin position="93"/>
        <end position="109"/>
    </location>
</feature>
<dbReference type="EMBL" id="KI894031">
    <property type="protein sequence ID" value="OBR85036.1"/>
    <property type="molecule type" value="Genomic_DNA"/>
</dbReference>
<comment type="subcellular location">
    <subcellularLocation>
        <location evidence="1">Membrane</location>
        <topology evidence="1">Multi-pass membrane protein</topology>
    </subcellularLocation>
</comment>
<feature type="compositionally biased region" description="Pro residues" evidence="7">
    <location>
        <begin position="509"/>
        <end position="520"/>
    </location>
</feature>
<name>A0A1A6A4P8_9TREE</name>
<evidence type="ECO:0000313" key="9">
    <source>
        <dbReference type="EMBL" id="OBR85036.1"/>
    </source>
</evidence>
<dbReference type="Proteomes" id="UP000078595">
    <property type="component" value="Chromosome 5"/>
</dbReference>
<feature type="compositionally biased region" description="Basic and acidic residues" evidence="7">
    <location>
        <begin position="494"/>
        <end position="507"/>
    </location>
</feature>
<dbReference type="PANTHER" id="PTHR13906">
    <property type="entry name" value="PORCUPINE"/>
    <property type="match status" value="1"/>
</dbReference>
<dbReference type="PANTHER" id="PTHR13906:SF4">
    <property type="entry name" value="LYSOPHOSPHOLIPID ACYLTRANSFERASE 6"/>
    <property type="match status" value="1"/>
</dbReference>
<organism evidence="9">
    <name type="scientific">Kwoniella dejecticola CBS 10117</name>
    <dbReference type="NCBI Taxonomy" id="1296121"/>
    <lineage>
        <taxon>Eukaryota</taxon>
        <taxon>Fungi</taxon>
        <taxon>Dikarya</taxon>
        <taxon>Basidiomycota</taxon>
        <taxon>Agaricomycotina</taxon>
        <taxon>Tremellomycetes</taxon>
        <taxon>Tremellales</taxon>
        <taxon>Cryptococcaceae</taxon>
        <taxon>Kwoniella</taxon>
    </lineage>
</organism>
<keyword evidence="6 9" id="KW-0012">Acyltransferase</keyword>
<evidence type="ECO:0000256" key="1">
    <source>
        <dbReference type="ARBA" id="ARBA00004141"/>
    </source>
</evidence>
<keyword evidence="4 8" id="KW-1133">Transmembrane helix</keyword>
<keyword evidence="3 8" id="KW-0812">Transmembrane</keyword>
<feature type="transmembrane region" description="Helical" evidence="8">
    <location>
        <begin position="46"/>
        <end position="64"/>
    </location>
</feature>
<sequence length="594" mass="67111">MFWDPLFDKASDLLGSPPDQLKLIFSLLISYPLGSLYVRLPPSKPYLAHLFSILVSTFVVVFLLEMRTGMLHLLFSISGTYIISATLKGKNMPWIAFTFVMGHLLYNHIHRNLIGTSASAIEITGSQMVLAMKLTTFAWNVHDGRQKAEDLDASQLETRLVELPSPLAFLGYCLFFPSILPGPSFDYATYDALVHHTIYRVPPPGSSAEQAKAAKKRLPYGRKRVAYLHLFIGLIFLGIYATYSTKFAYERILTPVWYEWTPLYRLVFVQLAGFLARTKYYAVWSLSEGACILTGIGFNGYDPKTGRTLWNRVRNINIISIETAPSFKVLFDSWNCRTNVWLRDVVYKRLTKKGKKPGTKQSMATFVTSAFWHGIDPGYYLAFVLGGVLTSLGRQFRRFIRPYFLPVNSSADTPPTLSKRAYDLIGRIVVQLTLNYTACAFILLGFRDCITAWNRMWWYTHILVIVTMAFFHFGGRRSLRKGLEKRGKLPVGSTKDEDQGREKEKRRSPPPSFKISPPSPTISASHAQPPPAPEDERDPKDLRWVRHALDNPPYADGGEAMGNGFNSPDGGWVDDLVEGIETPSAEKVNPFKTE</sequence>
<dbReference type="AlphaFoldDB" id="A0A1A6A4P8"/>
<dbReference type="GO" id="GO:0047184">
    <property type="term" value="F:1-acylglycerophosphocholine O-acyltransferase activity"/>
    <property type="evidence" value="ECO:0007669"/>
    <property type="project" value="TreeGrafter"/>
</dbReference>
<evidence type="ECO:0000256" key="6">
    <source>
        <dbReference type="ARBA" id="ARBA00023315"/>
    </source>
</evidence>
<evidence type="ECO:0000256" key="8">
    <source>
        <dbReference type="SAM" id="Phobius"/>
    </source>
</evidence>
<protein>
    <submittedName>
        <fullName evidence="9">Lysophospholipid acyltransferase</fullName>
    </submittedName>
</protein>
<dbReference type="RefSeq" id="XP_018262878.1">
    <property type="nucleotide sequence ID" value="XM_018407667.1"/>
</dbReference>
<gene>
    <name evidence="9" type="ORF">I303_04364</name>
    <name evidence="10" type="ORF">I303_104656</name>
</gene>
<feature type="transmembrane region" description="Helical" evidence="8">
    <location>
        <begin position="225"/>
        <end position="243"/>
    </location>
</feature>
<dbReference type="GO" id="GO:0003841">
    <property type="term" value="F:1-acylglycerol-3-phosphate O-acyltransferase activity"/>
    <property type="evidence" value="ECO:0007669"/>
    <property type="project" value="TreeGrafter"/>
</dbReference>
<keyword evidence="2" id="KW-0808">Transferase</keyword>
<feature type="transmembrane region" description="Helical" evidence="8">
    <location>
        <begin position="456"/>
        <end position="475"/>
    </location>
</feature>
<reference evidence="10" key="3">
    <citation type="submission" date="2024-02" db="EMBL/GenBank/DDBJ databases">
        <title>Comparative genomics of Cryptococcus and Kwoniella reveals pathogenesis evolution and contrasting modes of karyotype evolution via chromosome fusion or intercentromeric recombination.</title>
        <authorList>
            <person name="Coelho M.A."/>
            <person name="David-Palma M."/>
            <person name="Shea T."/>
            <person name="Bowers K."/>
            <person name="McGinley-Smith S."/>
            <person name="Mohammad A.W."/>
            <person name="Gnirke A."/>
            <person name="Yurkov A.M."/>
            <person name="Nowrousian M."/>
            <person name="Sun S."/>
            <person name="Cuomo C.A."/>
            <person name="Heitman J."/>
        </authorList>
    </citation>
    <scope>NUCLEOTIDE SEQUENCE</scope>
    <source>
        <strain evidence="10">CBS 10117</strain>
    </source>
</reference>
<dbReference type="GO" id="GO:0030258">
    <property type="term" value="P:lipid modification"/>
    <property type="evidence" value="ECO:0007669"/>
    <property type="project" value="TreeGrafter"/>
</dbReference>
<dbReference type="GeneID" id="28968063"/>
<feature type="transmembrane region" description="Helical" evidence="8">
    <location>
        <begin position="71"/>
        <end position="87"/>
    </location>
</feature>
<evidence type="ECO:0000256" key="4">
    <source>
        <dbReference type="ARBA" id="ARBA00022989"/>
    </source>
</evidence>
<dbReference type="GO" id="GO:0046474">
    <property type="term" value="P:glycerophospholipid biosynthetic process"/>
    <property type="evidence" value="ECO:0007669"/>
    <property type="project" value="TreeGrafter"/>
</dbReference>
<evidence type="ECO:0000256" key="2">
    <source>
        <dbReference type="ARBA" id="ARBA00022679"/>
    </source>
</evidence>
<dbReference type="VEuPathDB" id="FungiDB:I303_04364"/>
<accession>A0A1A6A4P8</accession>
<evidence type="ECO:0000256" key="7">
    <source>
        <dbReference type="SAM" id="MobiDB-lite"/>
    </source>
</evidence>
<feature type="region of interest" description="Disordered" evidence="7">
    <location>
        <begin position="484"/>
        <end position="575"/>
    </location>
</feature>
<proteinExistence type="predicted"/>
<evidence type="ECO:0000313" key="11">
    <source>
        <dbReference type="Proteomes" id="UP000078595"/>
    </source>
</evidence>